<feature type="chain" id="PRO_5011550648" evidence="1">
    <location>
        <begin position="24"/>
        <end position="616"/>
    </location>
</feature>
<sequence>MKRNVLRALYFLSVLALPLHLLASQPQITVKSGAPSNVFVATDPEFDTVGGNQTGWTLTNWKQSIIASGVLNGSGKLSFKGMRTGYYKLTIAGDPDPVYFGVLPRIVSSPDNRVASDSAHSWIVPPDHLKLVGDLERLAGLKTVRDRFSWSQIQPTPGPFAWGNYDKSASVMQSNGIETLGVFHDAPKWTRGKFNKLPDNLLALNSFCSAASAHFKGRVSAWEFWNEEDIGFNTDPAWNFAAGQKACYLGFKQGNPGATVLLGSVAQPMKRGSLLDVIFSNGASDYFDVFNFHIYLPSRKPSVLLDKMVDSNQAILNAHSIRKPFWVTEVGLGFEGDGRAKTEVNGQVHAEHDAAQEIEQANALVRSQLMLMALGSQRSFSFIFPPLNEKNKVWGFLRWDYSVKPAYVALANLNYQLQGKSYSGTVDLGNSVTGYLFGGGSDQVLIIPVADRNVLSAKFALGDRVKAYDLMGTPVTDLQTVDGAAIYLRGLNGLVAESTAFAAVYDKAKPSNIVVNLKVDNGFQVKDRVRVVGSDGSAMLDVYNFADQPQTGAITADSGPNDVAIQGLPQSVTLAAKSMRSFPVHLVSRGSASSLRLWTEFAGDRRIAAVVPFASN</sequence>
<evidence type="ECO:0000256" key="1">
    <source>
        <dbReference type="SAM" id="SignalP"/>
    </source>
</evidence>
<proteinExistence type="predicted"/>
<evidence type="ECO:0000313" key="2">
    <source>
        <dbReference type="EMBL" id="SFU24811.1"/>
    </source>
</evidence>
<keyword evidence="1" id="KW-0732">Signal</keyword>
<dbReference type="EMBL" id="FPBH01000030">
    <property type="protein sequence ID" value="SFU24811.1"/>
    <property type="molecule type" value="Genomic_DNA"/>
</dbReference>
<dbReference type="AlphaFoldDB" id="A0A1I7ELQ3"/>
<dbReference type="PANTHER" id="PTHR12631:SF10">
    <property type="entry name" value="BETA-XYLOSIDASE-LIKE PROTEIN-RELATED"/>
    <property type="match status" value="1"/>
</dbReference>
<dbReference type="GO" id="GO:0004553">
    <property type="term" value="F:hydrolase activity, hydrolyzing O-glycosyl compounds"/>
    <property type="evidence" value="ECO:0007669"/>
    <property type="project" value="TreeGrafter"/>
</dbReference>
<protein>
    <submittedName>
        <fullName evidence="2">Endo-1,4-beta-xylanase, GH35 family</fullName>
    </submittedName>
</protein>
<keyword evidence="2" id="KW-0326">Glycosidase</keyword>
<gene>
    <name evidence="2" type="ORF">SAMN05192563_10307</name>
</gene>
<dbReference type="Gene3D" id="3.20.20.80">
    <property type="entry name" value="Glycosidases"/>
    <property type="match status" value="1"/>
</dbReference>
<dbReference type="RefSeq" id="WP_093644002.1">
    <property type="nucleotide sequence ID" value="NZ_FPBH01000030.1"/>
</dbReference>
<keyword evidence="2" id="KW-0119">Carbohydrate metabolism</keyword>
<evidence type="ECO:0000313" key="3">
    <source>
        <dbReference type="Proteomes" id="UP000198844"/>
    </source>
</evidence>
<organism evidence="2 3">
    <name type="scientific">Paraburkholderia aspalathi</name>
    <dbReference type="NCBI Taxonomy" id="1324617"/>
    <lineage>
        <taxon>Bacteria</taxon>
        <taxon>Pseudomonadati</taxon>
        <taxon>Pseudomonadota</taxon>
        <taxon>Betaproteobacteria</taxon>
        <taxon>Burkholderiales</taxon>
        <taxon>Burkholderiaceae</taxon>
        <taxon>Paraburkholderia</taxon>
    </lineage>
</organism>
<dbReference type="InterPro" id="IPR017853">
    <property type="entry name" value="GH"/>
</dbReference>
<keyword evidence="2" id="KW-0378">Hydrolase</keyword>
<dbReference type="GO" id="GO:0045493">
    <property type="term" value="P:xylan catabolic process"/>
    <property type="evidence" value="ECO:0007669"/>
    <property type="project" value="UniProtKB-KW"/>
</dbReference>
<keyword evidence="2" id="KW-0858">Xylan degradation</keyword>
<dbReference type="SUPFAM" id="SSF51445">
    <property type="entry name" value="(Trans)glycosidases"/>
    <property type="match status" value="1"/>
</dbReference>
<dbReference type="PANTHER" id="PTHR12631">
    <property type="entry name" value="ALPHA-L-IDURONIDASE"/>
    <property type="match status" value="1"/>
</dbReference>
<keyword evidence="2" id="KW-0624">Polysaccharide degradation</keyword>
<dbReference type="Proteomes" id="UP000198844">
    <property type="component" value="Unassembled WGS sequence"/>
</dbReference>
<accession>A0A1I7ELQ3</accession>
<dbReference type="OrthoDB" id="912485at2"/>
<name>A0A1I7ELQ3_9BURK</name>
<feature type="signal peptide" evidence="1">
    <location>
        <begin position="1"/>
        <end position="23"/>
    </location>
</feature>
<dbReference type="InterPro" id="IPR051923">
    <property type="entry name" value="Glycosyl_Hydrolase_39"/>
</dbReference>
<reference evidence="2 3" key="1">
    <citation type="submission" date="2016-10" db="EMBL/GenBank/DDBJ databases">
        <authorList>
            <person name="de Groot N.N."/>
        </authorList>
    </citation>
    <scope>NUCLEOTIDE SEQUENCE [LARGE SCALE GENOMIC DNA]</scope>
    <source>
        <strain evidence="2 3">LMG 27731</strain>
    </source>
</reference>